<feature type="region of interest" description="Disordered" evidence="1">
    <location>
        <begin position="17"/>
        <end position="69"/>
    </location>
</feature>
<dbReference type="Proteomes" id="UP001500635">
    <property type="component" value="Unassembled WGS sequence"/>
</dbReference>
<protein>
    <submittedName>
        <fullName evidence="2">Uncharacterized protein</fullName>
    </submittedName>
</protein>
<proteinExistence type="predicted"/>
<evidence type="ECO:0000313" key="3">
    <source>
        <dbReference type="Proteomes" id="UP001500635"/>
    </source>
</evidence>
<organism evidence="2 3">
    <name type="scientific">Tsukamurella soli</name>
    <dbReference type="NCBI Taxonomy" id="644556"/>
    <lineage>
        <taxon>Bacteria</taxon>
        <taxon>Bacillati</taxon>
        <taxon>Actinomycetota</taxon>
        <taxon>Actinomycetes</taxon>
        <taxon>Mycobacteriales</taxon>
        <taxon>Tsukamurellaceae</taxon>
        <taxon>Tsukamurella</taxon>
    </lineage>
</organism>
<reference evidence="3" key="1">
    <citation type="journal article" date="2019" name="Int. J. Syst. Evol. Microbiol.">
        <title>The Global Catalogue of Microorganisms (GCM) 10K type strain sequencing project: providing services to taxonomists for standard genome sequencing and annotation.</title>
        <authorList>
            <consortium name="The Broad Institute Genomics Platform"/>
            <consortium name="The Broad Institute Genome Sequencing Center for Infectious Disease"/>
            <person name="Wu L."/>
            <person name="Ma J."/>
        </authorList>
    </citation>
    <scope>NUCLEOTIDE SEQUENCE [LARGE SCALE GENOMIC DNA]</scope>
    <source>
        <strain evidence="3">JCM 17688</strain>
    </source>
</reference>
<comment type="caution">
    <text evidence="2">The sequence shown here is derived from an EMBL/GenBank/DDBJ whole genome shotgun (WGS) entry which is preliminary data.</text>
</comment>
<name>A0ABP8JB23_9ACTN</name>
<evidence type="ECO:0000256" key="1">
    <source>
        <dbReference type="SAM" id="MobiDB-lite"/>
    </source>
</evidence>
<keyword evidence="3" id="KW-1185">Reference proteome</keyword>
<gene>
    <name evidence="2" type="ORF">GCM10023147_13230</name>
</gene>
<dbReference type="EMBL" id="BAABFR010000014">
    <property type="protein sequence ID" value="GAA4388053.1"/>
    <property type="molecule type" value="Genomic_DNA"/>
</dbReference>
<accession>A0ABP8JB23</accession>
<evidence type="ECO:0000313" key="2">
    <source>
        <dbReference type="EMBL" id="GAA4388053.1"/>
    </source>
</evidence>
<feature type="compositionally biased region" description="Basic and acidic residues" evidence="1">
    <location>
        <begin position="41"/>
        <end position="63"/>
    </location>
</feature>
<sequence>MLVDVAPDPQELDVRIADPAGRGGEAVGPSEGVERGAGAVRLDREARDEGQHGAREYRPRDPVEVNPGA</sequence>